<keyword evidence="13" id="KW-0131">Cell cycle</keyword>
<sequence>MADRPSKRQRRLAIESSALDVDIKTETYKTRNHHASVGSDRTNPVSLAEAANGSDIDDIIDDDYDSYDELFTQHFASDEFVARDVSQPQPSWREQSPQGSAGGARKYTNTHKHFILPLIPDHKDKNPYSLDYYHDYKLPWAQQYPPANLNELAVHKKKVSDVQSWLCHAFAGNTKHRLLVLRGPAGSGKTSTVKLLAQTLGFDILEWKNPPVSEFATKGYVSVATQFEEFLGRGNKFRGLDLDGVTESPLGAQDSNRYTQQRIILVEEYPTLLTRSSSSLAAFRLSLQRYLAMGDTLPSNMLHRGGTNAQASSPIVVIVSETHLNSGSSSESLTVHRLLGPDLYNHPSTTIIDFNSIASTFMYKALELILEKEARHSRRDKDPGPAILQSISRSGDIRSAVASLEFLCLDIGGLGVSGTRSKKQFRKNVTLTSLEKDTLKLVTQRETSLGIFHAIGKIVYNKRDDAGIATEGLKLPPPPDHMRHHDRPKASQVPVNELVEETGTETQTFISALHENYVPSCDGSSFADCADACISALSDSDMLCVDHKGSVNRTSAGVDLLRQEDISYQVAARGLLFALPHPVQRRITSNRAGRSSDAHKMSFPSTLRLIREREEIDGLTNIWEKRLLESAGVVSPTPRKDFGIPLPLRKCKPDKLEDPSHARAGIVTMISREDLLLYQLPYLAKIHHNETEISQLRRITCFHETGHSSDRRIRDFDESHLGFALAEHDIPRTLQLSNPKYYNHNTNDGFTSPSFEQEQEKLVLSDDDITRNRGRSQKADNNPIENEGPKESHTSLASIATAATYTVLPSGTTIALMISLIFGGCCANYRFLPLRPLSINLLNNWAFAYKISVPLHIIVRSGGPVASMIIGYLFNAKKYSQGQILAVAMLTVGVVAAALADAHTKDQSMSMEHQQSGPTMASTLIGFTVLALAMILSAFQGIYADRLYESYGRNHWREALFYSHTLSLPLFIPTYTHLSAQWRALLSSPSLLSGFSSLVARNASVLSSAVPFGTESVASSRTWIVESIPESIASTMTHLLAGLEHSKSFRVILACIPMQVFFLLTNAFTQYLCIRGVHLLSAKSSSLTVTIVLNVRKLISLLLSIYLFGNDLAPGVLMGALFVFVGGAFYGFEGARLRKTSIKRE</sequence>
<dbReference type="OrthoDB" id="10265971at2759"/>
<keyword evidence="10 15" id="KW-1133">Transmembrane helix</keyword>
<keyword evidence="6 15" id="KW-0812">Transmembrane</keyword>
<dbReference type="GO" id="GO:0000077">
    <property type="term" value="P:DNA damage checkpoint signaling"/>
    <property type="evidence" value="ECO:0007669"/>
    <property type="project" value="TreeGrafter"/>
</dbReference>
<evidence type="ECO:0000256" key="13">
    <source>
        <dbReference type="ARBA" id="ARBA00023306"/>
    </source>
</evidence>
<keyword evidence="5" id="KW-0762">Sugar transport</keyword>
<evidence type="ECO:0000256" key="12">
    <source>
        <dbReference type="ARBA" id="ARBA00023242"/>
    </source>
</evidence>
<feature type="region of interest" description="Disordered" evidence="14">
    <location>
        <begin position="766"/>
        <end position="793"/>
    </location>
</feature>
<keyword evidence="11 15" id="KW-0472">Membrane</keyword>
<keyword evidence="18" id="KW-1185">Reference proteome</keyword>
<dbReference type="GO" id="GO:0005634">
    <property type="term" value="C:nucleus"/>
    <property type="evidence" value="ECO:0007669"/>
    <property type="project" value="UniProtKB-SubCell"/>
</dbReference>
<protein>
    <submittedName>
        <fullName evidence="17">UAA transporter family-domain-containing protein</fullName>
    </submittedName>
</protein>
<evidence type="ECO:0000256" key="2">
    <source>
        <dbReference type="ARBA" id="ARBA00004127"/>
    </source>
</evidence>
<keyword evidence="9" id="KW-0067">ATP-binding</keyword>
<evidence type="ECO:0000256" key="15">
    <source>
        <dbReference type="SAM" id="Phobius"/>
    </source>
</evidence>
<evidence type="ECO:0000256" key="5">
    <source>
        <dbReference type="ARBA" id="ARBA00022597"/>
    </source>
</evidence>
<organism evidence="17 18">
    <name type="scientific">Aspergillus leporis</name>
    <dbReference type="NCBI Taxonomy" id="41062"/>
    <lineage>
        <taxon>Eukaryota</taxon>
        <taxon>Fungi</taxon>
        <taxon>Dikarya</taxon>
        <taxon>Ascomycota</taxon>
        <taxon>Pezizomycotina</taxon>
        <taxon>Eurotiomycetes</taxon>
        <taxon>Eurotiomycetidae</taxon>
        <taxon>Eurotiales</taxon>
        <taxon>Aspergillaceae</taxon>
        <taxon>Aspergillus</taxon>
        <taxon>Aspergillus subgen. Circumdati</taxon>
    </lineage>
</organism>
<accession>A0A5N5XFX7</accession>
<evidence type="ECO:0000256" key="6">
    <source>
        <dbReference type="ARBA" id="ARBA00022692"/>
    </source>
</evidence>
<evidence type="ECO:0000256" key="1">
    <source>
        <dbReference type="ARBA" id="ARBA00004123"/>
    </source>
</evidence>
<evidence type="ECO:0000313" key="17">
    <source>
        <dbReference type="EMBL" id="KAB8079643.1"/>
    </source>
</evidence>
<proteinExistence type="inferred from homology"/>
<dbReference type="InterPro" id="IPR057927">
    <property type="entry name" value="RAD24-like_helical"/>
</dbReference>
<feature type="transmembrane region" description="Helical" evidence="15">
    <location>
        <begin position="1112"/>
        <end position="1132"/>
    </location>
</feature>
<dbReference type="Gene3D" id="3.40.50.300">
    <property type="entry name" value="P-loop containing nucleotide triphosphate hydrolases"/>
    <property type="match status" value="1"/>
</dbReference>
<keyword evidence="12" id="KW-0539">Nucleus</keyword>
<evidence type="ECO:0000256" key="14">
    <source>
        <dbReference type="SAM" id="MobiDB-lite"/>
    </source>
</evidence>
<dbReference type="GO" id="GO:0055085">
    <property type="term" value="P:transmembrane transport"/>
    <property type="evidence" value="ECO:0007669"/>
    <property type="project" value="InterPro"/>
</dbReference>
<dbReference type="InterPro" id="IPR027417">
    <property type="entry name" value="P-loop_NTPase"/>
</dbReference>
<dbReference type="GO" id="GO:0003689">
    <property type="term" value="F:DNA clamp loader activity"/>
    <property type="evidence" value="ECO:0007669"/>
    <property type="project" value="TreeGrafter"/>
</dbReference>
<feature type="domain" description="Checkpoint protein RAD24-like helical bundle" evidence="16">
    <location>
        <begin position="446"/>
        <end position="557"/>
    </location>
</feature>
<comment type="subcellular location">
    <subcellularLocation>
        <location evidence="2">Endomembrane system</location>
        <topology evidence="2">Multi-pass membrane protein</topology>
    </subcellularLocation>
    <subcellularLocation>
        <location evidence="1">Nucleus</location>
    </subcellularLocation>
</comment>
<dbReference type="GO" id="GO:0006281">
    <property type="term" value="P:DNA repair"/>
    <property type="evidence" value="ECO:0007669"/>
    <property type="project" value="InterPro"/>
</dbReference>
<dbReference type="Pfam" id="PF25812">
    <property type="entry name" value="RAD24_helical"/>
    <property type="match status" value="1"/>
</dbReference>
<keyword evidence="8" id="KW-0227">DNA damage</keyword>
<evidence type="ECO:0000256" key="7">
    <source>
        <dbReference type="ARBA" id="ARBA00022741"/>
    </source>
</evidence>
<dbReference type="InterPro" id="IPR004582">
    <property type="entry name" value="Checkpoint_prot_Rad17_Rad24"/>
</dbReference>
<feature type="transmembrane region" description="Helical" evidence="15">
    <location>
        <begin position="921"/>
        <end position="943"/>
    </location>
</feature>
<dbReference type="AlphaFoldDB" id="A0A5N5XFX7"/>
<evidence type="ECO:0000256" key="9">
    <source>
        <dbReference type="ARBA" id="ARBA00022840"/>
    </source>
</evidence>
<dbReference type="InterPro" id="IPR013657">
    <property type="entry name" value="SCL35B1-4/HUT1"/>
</dbReference>
<feature type="compositionally biased region" description="Polar residues" evidence="14">
    <location>
        <begin position="86"/>
        <end position="99"/>
    </location>
</feature>
<evidence type="ECO:0000259" key="16">
    <source>
        <dbReference type="Pfam" id="PF25812"/>
    </source>
</evidence>
<feature type="region of interest" description="Disordered" evidence="14">
    <location>
        <begin position="83"/>
        <end position="105"/>
    </location>
</feature>
<dbReference type="GO" id="GO:0033314">
    <property type="term" value="P:mitotic DNA replication checkpoint signaling"/>
    <property type="evidence" value="ECO:0007669"/>
    <property type="project" value="TreeGrafter"/>
</dbReference>
<keyword evidence="7" id="KW-0547">Nucleotide-binding</keyword>
<evidence type="ECO:0000256" key="10">
    <source>
        <dbReference type="ARBA" id="ARBA00022989"/>
    </source>
</evidence>
<dbReference type="GO" id="GO:0005524">
    <property type="term" value="F:ATP binding"/>
    <property type="evidence" value="ECO:0007669"/>
    <property type="project" value="UniProtKB-KW"/>
</dbReference>
<feature type="transmembrane region" description="Helical" evidence="15">
    <location>
        <begin position="880"/>
        <end position="900"/>
    </location>
</feature>
<evidence type="ECO:0000256" key="8">
    <source>
        <dbReference type="ARBA" id="ARBA00022763"/>
    </source>
</evidence>
<dbReference type="SUPFAM" id="SSF52540">
    <property type="entry name" value="P-loop containing nucleoside triphosphate hydrolases"/>
    <property type="match status" value="1"/>
</dbReference>
<dbReference type="PANTHER" id="PTHR12172:SF0">
    <property type="entry name" value="CELL CYCLE CHECKPOINT PROTEIN RAD17"/>
    <property type="match status" value="1"/>
</dbReference>
<evidence type="ECO:0000256" key="3">
    <source>
        <dbReference type="ARBA" id="ARBA00006168"/>
    </source>
</evidence>
<dbReference type="PANTHER" id="PTHR12172">
    <property type="entry name" value="CELL CYCLE CHECKPOINT PROTEIN RAD17"/>
    <property type="match status" value="1"/>
</dbReference>
<feature type="transmembrane region" description="Helical" evidence="15">
    <location>
        <begin position="1086"/>
        <end position="1106"/>
    </location>
</feature>
<evidence type="ECO:0000313" key="18">
    <source>
        <dbReference type="Proteomes" id="UP000326565"/>
    </source>
</evidence>
<evidence type="ECO:0000256" key="11">
    <source>
        <dbReference type="ARBA" id="ARBA00023136"/>
    </source>
</evidence>
<gene>
    <name evidence="17" type="ORF">BDV29DRAFT_186986</name>
</gene>
<keyword evidence="4" id="KW-0813">Transport</keyword>
<dbReference type="Proteomes" id="UP000326565">
    <property type="component" value="Unassembled WGS sequence"/>
</dbReference>
<comment type="similarity">
    <text evidence="3">Belongs to the rad17/RAD24 family.</text>
</comment>
<dbReference type="EMBL" id="ML732149">
    <property type="protein sequence ID" value="KAB8079643.1"/>
    <property type="molecule type" value="Genomic_DNA"/>
</dbReference>
<reference evidence="17 18" key="1">
    <citation type="submission" date="2019-04" db="EMBL/GenBank/DDBJ databases">
        <title>Friends and foes A comparative genomics study of 23 Aspergillus species from section Flavi.</title>
        <authorList>
            <consortium name="DOE Joint Genome Institute"/>
            <person name="Kjaerbolling I."/>
            <person name="Vesth T."/>
            <person name="Frisvad J.C."/>
            <person name="Nybo J.L."/>
            <person name="Theobald S."/>
            <person name="Kildgaard S."/>
            <person name="Isbrandt T."/>
            <person name="Kuo A."/>
            <person name="Sato A."/>
            <person name="Lyhne E.K."/>
            <person name="Kogle M.E."/>
            <person name="Wiebenga A."/>
            <person name="Kun R.S."/>
            <person name="Lubbers R.J."/>
            <person name="Makela M.R."/>
            <person name="Barry K."/>
            <person name="Chovatia M."/>
            <person name="Clum A."/>
            <person name="Daum C."/>
            <person name="Haridas S."/>
            <person name="He G."/>
            <person name="LaButti K."/>
            <person name="Lipzen A."/>
            <person name="Mondo S."/>
            <person name="Riley R."/>
            <person name="Salamov A."/>
            <person name="Simmons B.A."/>
            <person name="Magnuson J.K."/>
            <person name="Henrissat B."/>
            <person name="Mortensen U.H."/>
            <person name="Larsen T.O."/>
            <person name="Devries R.P."/>
            <person name="Grigoriev I.V."/>
            <person name="Machida M."/>
            <person name="Baker S.E."/>
            <person name="Andersen M.R."/>
        </authorList>
    </citation>
    <scope>NUCLEOTIDE SEQUENCE [LARGE SCALE GENOMIC DNA]</scope>
    <source>
        <strain evidence="17 18">CBS 151.66</strain>
    </source>
</reference>
<dbReference type="Pfam" id="PF08449">
    <property type="entry name" value="UAA"/>
    <property type="match status" value="2"/>
</dbReference>
<name>A0A5N5XFX7_9EURO</name>
<evidence type="ECO:0000256" key="4">
    <source>
        <dbReference type="ARBA" id="ARBA00022448"/>
    </source>
</evidence>
<dbReference type="Pfam" id="PF03215">
    <property type="entry name" value="Rad17"/>
    <property type="match status" value="1"/>
</dbReference>
<dbReference type="GO" id="GO:0003682">
    <property type="term" value="F:chromatin binding"/>
    <property type="evidence" value="ECO:0007669"/>
    <property type="project" value="TreeGrafter"/>
</dbReference>
<dbReference type="GO" id="GO:0012505">
    <property type="term" value="C:endomembrane system"/>
    <property type="evidence" value="ECO:0007669"/>
    <property type="project" value="UniProtKB-SubCell"/>
</dbReference>
<feature type="transmembrane region" description="Helical" evidence="15">
    <location>
        <begin position="1051"/>
        <end position="1074"/>
    </location>
</feature>